<evidence type="ECO:0000256" key="4">
    <source>
        <dbReference type="ARBA" id="ARBA00023239"/>
    </source>
</evidence>
<keyword evidence="3" id="KW-0663">Pyridoxal phosphate</keyword>
<dbReference type="PANTHER" id="PTHR43525:SF1">
    <property type="entry name" value="PROTEIN MALY"/>
    <property type="match status" value="1"/>
</dbReference>
<dbReference type="RefSeq" id="WP_158524363.1">
    <property type="nucleotide sequence ID" value="NZ_CP011797.1"/>
</dbReference>
<reference evidence="7 8" key="1">
    <citation type="journal article" date="2017" name="Environ. Microbiol.">
        <title>Genomic and physiological analyses of 'Reinekea forsetii' reveal a versatile opportunistic lifestyle during spring algae blooms.</title>
        <authorList>
            <person name="Avci B."/>
            <person name="Hahnke R.L."/>
            <person name="Chafee M."/>
            <person name="Fischer T."/>
            <person name="Gruber-Vodicka H."/>
            <person name="Tegetmeyer H.E."/>
            <person name="Harder J."/>
            <person name="Fuchs B.M."/>
            <person name="Amann R.I."/>
            <person name="Teeling H."/>
        </authorList>
    </citation>
    <scope>NUCLEOTIDE SEQUENCE [LARGE SCALE GENOMIC DNA]</scope>
    <source>
        <strain evidence="7 8">Hel1_31_D35</strain>
    </source>
</reference>
<dbReference type="SUPFAM" id="SSF53383">
    <property type="entry name" value="PLP-dependent transferases"/>
    <property type="match status" value="1"/>
</dbReference>
<dbReference type="GO" id="GO:0030170">
    <property type="term" value="F:pyridoxal phosphate binding"/>
    <property type="evidence" value="ECO:0007669"/>
    <property type="project" value="InterPro"/>
</dbReference>
<organism evidence="7 8">
    <name type="scientific">Reinekea forsetii</name>
    <dbReference type="NCBI Taxonomy" id="1336806"/>
    <lineage>
        <taxon>Bacteria</taxon>
        <taxon>Pseudomonadati</taxon>
        <taxon>Pseudomonadota</taxon>
        <taxon>Gammaproteobacteria</taxon>
        <taxon>Oceanospirillales</taxon>
        <taxon>Saccharospirillaceae</taxon>
        <taxon>Reinekea</taxon>
    </lineage>
</organism>
<feature type="domain" description="Aminotransferase class I/classII large" evidence="6">
    <location>
        <begin position="25"/>
        <end position="364"/>
    </location>
</feature>
<dbReference type="GO" id="GO:0047804">
    <property type="term" value="F:cysteine-S-conjugate beta-lyase activity"/>
    <property type="evidence" value="ECO:0007669"/>
    <property type="project" value="UniProtKB-EC"/>
</dbReference>
<accession>A0A2K8KTY2</accession>
<evidence type="ECO:0000313" key="8">
    <source>
        <dbReference type="Proteomes" id="UP000229757"/>
    </source>
</evidence>
<dbReference type="Pfam" id="PF00155">
    <property type="entry name" value="Aminotran_1_2"/>
    <property type="match status" value="1"/>
</dbReference>
<dbReference type="InterPro" id="IPR015424">
    <property type="entry name" value="PyrdxlP-dep_Trfase"/>
</dbReference>
<keyword evidence="7" id="KW-0032">Aminotransferase</keyword>
<keyword evidence="4" id="KW-0456">Lyase</keyword>
<evidence type="ECO:0000256" key="2">
    <source>
        <dbReference type="ARBA" id="ARBA00012224"/>
    </source>
</evidence>
<dbReference type="InterPro" id="IPR015421">
    <property type="entry name" value="PyrdxlP-dep_Trfase_major"/>
</dbReference>
<evidence type="ECO:0000313" key="7">
    <source>
        <dbReference type="EMBL" id="ATX77321.1"/>
    </source>
</evidence>
<dbReference type="Gene3D" id="3.40.640.10">
    <property type="entry name" value="Type I PLP-dependent aspartate aminotransferase-like (Major domain)"/>
    <property type="match status" value="1"/>
</dbReference>
<dbReference type="InterPro" id="IPR015422">
    <property type="entry name" value="PyrdxlP-dep_Trfase_small"/>
</dbReference>
<evidence type="ECO:0000256" key="1">
    <source>
        <dbReference type="ARBA" id="ARBA00001933"/>
    </source>
</evidence>
<sequence>MFGPVDRAGTHAYKWERDKGKNLIPLWVADMDLASPQAIVDALSERARHPIYGYTHPWPSLNQSVVDWCQQEYHWAIEANWIVWMPGVVPSFNLACDLLAKGGRVLVQTPNYPPMLQAAERQGGQTVTLPVHWHNDGWQLDWTQLEAEMAHPDCHLFMLCNPMNPNGAVLSALDLAKISALCQQYDVLVCSDEIHCDLILDPVQHHPAGSIAGLEDISITLMAASKTFNVAGLGCSFAIIANPRLRADWQQRMADLVPYPNFMGMIAAEAAFSSCKGWHTQLLSHLKGNRDLIDSRINRLEGLVYRPQPATFLAWIESTQPGLALDEHFIKAGLMPSEGKFFGQADNSRLNFGTDRATLERAMQLFSDYWQQNRPWES</sequence>
<proteinExistence type="inferred from homology"/>
<dbReference type="Gene3D" id="3.90.1150.10">
    <property type="entry name" value="Aspartate Aminotransferase, domain 1"/>
    <property type="match status" value="1"/>
</dbReference>
<evidence type="ECO:0000259" key="6">
    <source>
        <dbReference type="Pfam" id="PF00155"/>
    </source>
</evidence>
<name>A0A2K8KTY2_9GAMM</name>
<evidence type="ECO:0000256" key="3">
    <source>
        <dbReference type="ARBA" id="ARBA00022898"/>
    </source>
</evidence>
<keyword evidence="8" id="KW-1185">Reference proteome</keyword>
<protein>
    <recommendedName>
        <fullName evidence="2">cysteine-S-conjugate beta-lyase</fullName>
        <ecNumber evidence="2">4.4.1.13</ecNumber>
    </recommendedName>
</protein>
<dbReference type="PANTHER" id="PTHR43525">
    <property type="entry name" value="PROTEIN MALY"/>
    <property type="match status" value="1"/>
</dbReference>
<dbReference type="InterPro" id="IPR051798">
    <property type="entry name" value="Class-II_PLP-Dep_Aminotrans"/>
</dbReference>
<dbReference type="AlphaFoldDB" id="A0A2K8KTY2"/>
<dbReference type="CDD" id="cd00609">
    <property type="entry name" value="AAT_like"/>
    <property type="match status" value="1"/>
</dbReference>
<dbReference type="GO" id="GO:0008483">
    <property type="term" value="F:transaminase activity"/>
    <property type="evidence" value="ECO:0007669"/>
    <property type="project" value="UniProtKB-KW"/>
</dbReference>
<keyword evidence="7" id="KW-0808">Transferase</keyword>
<comment type="similarity">
    <text evidence="5">Belongs to the class-II pyridoxal-phosphate-dependent aminotransferase family. MalY/PatB cystathionine beta-lyase subfamily.</text>
</comment>
<dbReference type="Proteomes" id="UP000229757">
    <property type="component" value="Chromosome"/>
</dbReference>
<gene>
    <name evidence="7" type="ORF">REIFOR_02188</name>
</gene>
<dbReference type="InterPro" id="IPR004839">
    <property type="entry name" value="Aminotransferase_I/II_large"/>
</dbReference>
<evidence type="ECO:0000256" key="5">
    <source>
        <dbReference type="ARBA" id="ARBA00037974"/>
    </source>
</evidence>
<dbReference type="KEGG" id="rfo:REIFOR_02188"/>
<dbReference type="EC" id="4.4.1.13" evidence="2"/>
<dbReference type="InterPro" id="IPR027619">
    <property type="entry name" value="C-S_lyase_PatB-like"/>
</dbReference>
<dbReference type="EMBL" id="CP011797">
    <property type="protein sequence ID" value="ATX77321.1"/>
    <property type="molecule type" value="Genomic_DNA"/>
</dbReference>
<dbReference type="NCBIfam" id="TIGR04350">
    <property type="entry name" value="C_S_lyase_PatB"/>
    <property type="match status" value="1"/>
</dbReference>
<comment type="cofactor">
    <cofactor evidence="1">
        <name>pyridoxal 5'-phosphate</name>
        <dbReference type="ChEBI" id="CHEBI:597326"/>
    </cofactor>
</comment>
<dbReference type="OrthoDB" id="3224382at2"/>